<dbReference type="SUPFAM" id="SSF47807">
    <property type="entry name" value="5' to 3' exonuclease, C-terminal subdomain"/>
    <property type="match status" value="1"/>
</dbReference>
<dbReference type="FunFam" id="1.10.150.20:FF:000011">
    <property type="entry name" value="exonuclease 1"/>
    <property type="match status" value="1"/>
</dbReference>
<accession>A0A9P5TBW6</accession>
<protein>
    <submittedName>
        <fullName evidence="13">Exodeoxyribonuclease 1</fullName>
    </submittedName>
</protein>
<dbReference type="OrthoDB" id="26491at2759"/>
<dbReference type="PROSITE" id="PS00842">
    <property type="entry name" value="XPG_2"/>
    <property type="match status" value="1"/>
</dbReference>
<dbReference type="Proteomes" id="UP000759537">
    <property type="component" value="Unassembled WGS sequence"/>
</dbReference>
<evidence type="ECO:0000256" key="8">
    <source>
        <dbReference type="ARBA" id="ARBA00023204"/>
    </source>
</evidence>
<dbReference type="PANTHER" id="PTHR11081">
    <property type="entry name" value="FLAP ENDONUCLEASE FAMILY MEMBER"/>
    <property type="match status" value="1"/>
</dbReference>
<feature type="region of interest" description="Disordered" evidence="10">
    <location>
        <begin position="431"/>
        <end position="524"/>
    </location>
</feature>
<evidence type="ECO:0000256" key="4">
    <source>
        <dbReference type="ARBA" id="ARBA00022723"/>
    </source>
</evidence>
<dbReference type="FunFam" id="3.40.50.1010:FF:000002">
    <property type="entry name" value="Exonuclease 1, putative"/>
    <property type="match status" value="1"/>
</dbReference>
<dbReference type="CDD" id="cd09901">
    <property type="entry name" value="H3TH_FEN1-like"/>
    <property type="match status" value="1"/>
</dbReference>
<dbReference type="InterPro" id="IPR006086">
    <property type="entry name" value="XPG-I_dom"/>
</dbReference>
<evidence type="ECO:0000256" key="3">
    <source>
        <dbReference type="ARBA" id="ARBA00022722"/>
    </source>
</evidence>
<dbReference type="InterPro" id="IPR019974">
    <property type="entry name" value="XPG_CS"/>
</dbReference>
<evidence type="ECO:0000313" key="14">
    <source>
        <dbReference type="Proteomes" id="UP000759537"/>
    </source>
</evidence>
<feature type="compositionally biased region" description="Polar residues" evidence="10">
    <location>
        <begin position="505"/>
        <end position="517"/>
    </location>
</feature>
<dbReference type="SMART" id="SM00484">
    <property type="entry name" value="XPGI"/>
    <property type="match status" value="1"/>
</dbReference>
<dbReference type="GO" id="GO:0046872">
    <property type="term" value="F:metal ion binding"/>
    <property type="evidence" value="ECO:0007669"/>
    <property type="project" value="UniProtKB-KW"/>
</dbReference>
<evidence type="ECO:0000256" key="2">
    <source>
        <dbReference type="ARBA" id="ARBA00004123"/>
    </source>
</evidence>
<dbReference type="CDD" id="cd09857">
    <property type="entry name" value="PIN_EXO1"/>
    <property type="match status" value="1"/>
</dbReference>
<dbReference type="InterPro" id="IPR008918">
    <property type="entry name" value="HhH2"/>
</dbReference>
<dbReference type="SMART" id="SM00485">
    <property type="entry name" value="XPGN"/>
    <property type="match status" value="1"/>
</dbReference>
<sequence length="771" mass="84743">MGIQGLLPFLKSIQNQRHLSELSGQTLAIDGYCWLHRGTYTCSTELATGKKTSKYVHYAMQRVRLLRHYGIHPYMVFDGGRLPAKRGTEEERSRKRMENLACANALAAKGKYSQAREHYSKCVDVTAEMAFQLIKALRAENVPYVVAPYEADAQLAYLEHIGIVDGIITEDSDLLVFGCKNVYFKLNDTEGTVTAISRSDFGKVTECSLHGWTDAQFRAMTILSGCDYLPSIPGVGLKTAWMLLRKYRTPENVIRAVRLEGKKTVPQGYLEAFMITEKVFLYQRVYDPLEEKLVNLTQVPLDVALSQAHEAFIGEDIAPAVAKRISTGDANPNTHLPIEDINPSFAPRNIKPLPLKLRDLNSPESKGKKAEKPNGASILSFFAPKAKDASPKAPKSAVPQIVAGRASGKRRLMGLMHDDLAIKRKRLLEDDEQENLASPVQSRFFGNNATAGPSRLGSTPKDDGVLETQEVVLVADSDDAEEVEDADAVDEEPDQVPQEDGYLSPASSLKRLSTPDLSSPPRPFEASRVFCRDSSTREFAVDILSSPETRKPVLPLRSKSLLRRDGKTVGTILVPDTPRKSGPVNSANGTDAEVLCGPDLFDDADSMEIARMPPCSFGGSTQSSSGLDTPVSQEAAGVVACVEDFDLEDEIEFLEIRRAKQDAVAQGWWSKWARGAAGNGEGTKDESRHRKYTPLRRRETTVTSDGLHGALRFSPKANTDGDKKAPTNRMATRQRGSGRRSLIFSESAHSVEIIRRRRSTGMAESGMSVVG</sequence>
<keyword evidence="9" id="KW-0539">Nucleus</keyword>
<dbReference type="InterPro" id="IPR006084">
    <property type="entry name" value="XPG/Rad2"/>
</dbReference>
<dbReference type="SUPFAM" id="SSF88723">
    <property type="entry name" value="PIN domain-like"/>
    <property type="match status" value="1"/>
</dbReference>
<dbReference type="PANTHER" id="PTHR11081:SF65">
    <property type="entry name" value="DNA DAMAGE-INDUCIBLE PROTEIN DIN7-RELATED"/>
    <property type="match status" value="1"/>
</dbReference>
<gene>
    <name evidence="13" type="ORF">DFH94DRAFT_721882</name>
</gene>
<keyword evidence="4" id="KW-0479">Metal-binding</keyword>
<dbReference type="EMBL" id="WHVB01000004">
    <property type="protein sequence ID" value="KAF8483456.1"/>
    <property type="molecule type" value="Genomic_DNA"/>
</dbReference>
<dbReference type="Gene3D" id="3.40.50.1010">
    <property type="entry name" value="5'-nuclease"/>
    <property type="match status" value="1"/>
</dbReference>
<feature type="compositionally biased region" description="Acidic residues" evidence="10">
    <location>
        <begin position="476"/>
        <end position="494"/>
    </location>
</feature>
<dbReference type="SMART" id="SM00279">
    <property type="entry name" value="HhH2"/>
    <property type="match status" value="1"/>
</dbReference>
<evidence type="ECO:0000256" key="9">
    <source>
        <dbReference type="ARBA" id="ARBA00023242"/>
    </source>
</evidence>
<feature type="compositionally biased region" description="Polar residues" evidence="10">
    <location>
        <begin position="435"/>
        <end position="451"/>
    </location>
</feature>
<proteinExistence type="predicted"/>
<name>A0A9P5TBW6_9AGAM</name>
<evidence type="ECO:0000256" key="7">
    <source>
        <dbReference type="ARBA" id="ARBA00022842"/>
    </source>
</evidence>
<dbReference type="GO" id="GO:0008409">
    <property type="term" value="F:5'-3' exonuclease activity"/>
    <property type="evidence" value="ECO:0007669"/>
    <property type="project" value="UniProtKB-ARBA"/>
</dbReference>
<dbReference type="GO" id="GO:0003677">
    <property type="term" value="F:DNA binding"/>
    <property type="evidence" value="ECO:0007669"/>
    <property type="project" value="InterPro"/>
</dbReference>
<evidence type="ECO:0000256" key="10">
    <source>
        <dbReference type="SAM" id="MobiDB-lite"/>
    </source>
</evidence>
<comment type="subcellular location">
    <subcellularLocation>
        <location evidence="2">Nucleus</location>
    </subcellularLocation>
</comment>
<feature type="region of interest" description="Disordered" evidence="10">
    <location>
        <begin position="571"/>
        <end position="591"/>
    </location>
</feature>
<dbReference type="Pfam" id="PF00752">
    <property type="entry name" value="XPG_N"/>
    <property type="match status" value="1"/>
</dbReference>
<dbReference type="GO" id="GO:0006281">
    <property type="term" value="P:DNA repair"/>
    <property type="evidence" value="ECO:0007669"/>
    <property type="project" value="UniProtKB-KW"/>
</dbReference>
<dbReference type="PRINTS" id="PR00853">
    <property type="entry name" value="XPGRADSUPER"/>
</dbReference>
<keyword evidence="3" id="KW-0540">Nuclease</keyword>
<dbReference type="Gene3D" id="1.10.150.20">
    <property type="entry name" value="5' to 3' exonuclease, C-terminal subdomain"/>
    <property type="match status" value="1"/>
</dbReference>
<comment type="cofactor">
    <cofactor evidence="1">
        <name>Mg(2+)</name>
        <dbReference type="ChEBI" id="CHEBI:18420"/>
    </cofactor>
</comment>
<reference evidence="13" key="1">
    <citation type="submission" date="2019-10" db="EMBL/GenBank/DDBJ databases">
        <authorList>
            <consortium name="DOE Joint Genome Institute"/>
            <person name="Kuo A."/>
            <person name="Miyauchi S."/>
            <person name="Kiss E."/>
            <person name="Drula E."/>
            <person name="Kohler A."/>
            <person name="Sanchez-Garcia M."/>
            <person name="Andreopoulos B."/>
            <person name="Barry K.W."/>
            <person name="Bonito G."/>
            <person name="Buee M."/>
            <person name="Carver A."/>
            <person name="Chen C."/>
            <person name="Cichocki N."/>
            <person name="Clum A."/>
            <person name="Culley D."/>
            <person name="Crous P.W."/>
            <person name="Fauchery L."/>
            <person name="Girlanda M."/>
            <person name="Hayes R."/>
            <person name="Keri Z."/>
            <person name="LaButti K."/>
            <person name="Lipzen A."/>
            <person name="Lombard V."/>
            <person name="Magnuson J."/>
            <person name="Maillard F."/>
            <person name="Morin E."/>
            <person name="Murat C."/>
            <person name="Nolan M."/>
            <person name="Ohm R."/>
            <person name="Pangilinan J."/>
            <person name="Pereira M."/>
            <person name="Perotto S."/>
            <person name="Peter M."/>
            <person name="Riley R."/>
            <person name="Sitrit Y."/>
            <person name="Stielow B."/>
            <person name="Szollosi G."/>
            <person name="Zifcakova L."/>
            <person name="Stursova M."/>
            <person name="Spatafora J.W."/>
            <person name="Tedersoo L."/>
            <person name="Vaario L.-M."/>
            <person name="Yamada A."/>
            <person name="Yan M."/>
            <person name="Wang P."/>
            <person name="Xu J."/>
            <person name="Bruns T."/>
            <person name="Baldrian P."/>
            <person name="Vilgalys R."/>
            <person name="Henrissat B."/>
            <person name="Grigoriev I.V."/>
            <person name="Hibbett D."/>
            <person name="Nagy L.G."/>
            <person name="Martin F.M."/>
        </authorList>
    </citation>
    <scope>NUCLEOTIDE SEQUENCE</scope>
    <source>
        <strain evidence="13">Prilba</strain>
    </source>
</reference>
<keyword evidence="6" id="KW-0378">Hydrolase</keyword>
<keyword evidence="14" id="KW-1185">Reference proteome</keyword>
<keyword evidence="5" id="KW-0227">DNA damage</keyword>
<evidence type="ECO:0000313" key="13">
    <source>
        <dbReference type="EMBL" id="KAF8483456.1"/>
    </source>
</evidence>
<dbReference type="AlphaFoldDB" id="A0A9P5TBW6"/>
<keyword evidence="8" id="KW-0234">DNA repair</keyword>
<feature type="domain" description="XPG-I" evidence="11">
    <location>
        <begin position="138"/>
        <end position="207"/>
    </location>
</feature>
<dbReference type="InterPro" id="IPR044752">
    <property type="entry name" value="PIN-like_EXO1"/>
</dbReference>
<dbReference type="InterPro" id="IPR029060">
    <property type="entry name" value="PIN-like_dom_sf"/>
</dbReference>
<comment type="caution">
    <text evidence="13">The sequence shown here is derived from an EMBL/GenBank/DDBJ whole genome shotgun (WGS) entry which is preliminary data.</text>
</comment>
<feature type="domain" description="XPG N-terminal" evidence="12">
    <location>
        <begin position="1"/>
        <end position="99"/>
    </location>
</feature>
<evidence type="ECO:0000259" key="11">
    <source>
        <dbReference type="SMART" id="SM00484"/>
    </source>
</evidence>
<evidence type="ECO:0000256" key="6">
    <source>
        <dbReference type="ARBA" id="ARBA00022801"/>
    </source>
</evidence>
<evidence type="ECO:0000256" key="5">
    <source>
        <dbReference type="ARBA" id="ARBA00022763"/>
    </source>
</evidence>
<dbReference type="Pfam" id="PF00867">
    <property type="entry name" value="XPG_I"/>
    <property type="match status" value="1"/>
</dbReference>
<dbReference type="GO" id="GO:0017108">
    <property type="term" value="F:5'-flap endonuclease activity"/>
    <property type="evidence" value="ECO:0007669"/>
    <property type="project" value="TreeGrafter"/>
</dbReference>
<organism evidence="13 14">
    <name type="scientific">Russula ochroleuca</name>
    <dbReference type="NCBI Taxonomy" id="152965"/>
    <lineage>
        <taxon>Eukaryota</taxon>
        <taxon>Fungi</taxon>
        <taxon>Dikarya</taxon>
        <taxon>Basidiomycota</taxon>
        <taxon>Agaricomycotina</taxon>
        <taxon>Agaricomycetes</taxon>
        <taxon>Russulales</taxon>
        <taxon>Russulaceae</taxon>
        <taxon>Russula</taxon>
    </lineage>
</organism>
<dbReference type="InterPro" id="IPR036279">
    <property type="entry name" value="5-3_exonuclease_C_sf"/>
</dbReference>
<dbReference type="GO" id="GO:0005634">
    <property type="term" value="C:nucleus"/>
    <property type="evidence" value="ECO:0007669"/>
    <property type="project" value="UniProtKB-SubCell"/>
</dbReference>
<feature type="region of interest" description="Disordered" evidence="10">
    <location>
        <begin position="709"/>
        <end position="740"/>
    </location>
</feature>
<keyword evidence="7" id="KW-0460">Magnesium</keyword>
<reference evidence="13" key="2">
    <citation type="journal article" date="2020" name="Nat. Commun.">
        <title>Large-scale genome sequencing of mycorrhizal fungi provides insights into the early evolution of symbiotic traits.</title>
        <authorList>
            <person name="Miyauchi S."/>
            <person name="Kiss E."/>
            <person name="Kuo A."/>
            <person name="Drula E."/>
            <person name="Kohler A."/>
            <person name="Sanchez-Garcia M."/>
            <person name="Morin E."/>
            <person name="Andreopoulos B."/>
            <person name="Barry K.W."/>
            <person name="Bonito G."/>
            <person name="Buee M."/>
            <person name="Carver A."/>
            <person name="Chen C."/>
            <person name="Cichocki N."/>
            <person name="Clum A."/>
            <person name="Culley D."/>
            <person name="Crous P.W."/>
            <person name="Fauchery L."/>
            <person name="Girlanda M."/>
            <person name="Hayes R.D."/>
            <person name="Keri Z."/>
            <person name="LaButti K."/>
            <person name="Lipzen A."/>
            <person name="Lombard V."/>
            <person name="Magnuson J."/>
            <person name="Maillard F."/>
            <person name="Murat C."/>
            <person name="Nolan M."/>
            <person name="Ohm R.A."/>
            <person name="Pangilinan J."/>
            <person name="Pereira M.F."/>
            <person name="Perotto S."/>
            <person name="Peter M."/>
            <person name="Pfister S."/>
            <person name="Riley R."/>
            <person name="Sitrit Y."/>
            <person name="Stielow J.B."/>
            <person name="Szollosi G."/>
            <person name="Zifcakova L."/>
            <person name="Stursova M."/>
            <person name="Spatafora J.W."/>
            <person name="Tedersoo L."/>
            <person name="Vaario L.M."/>
            <person name="Yamada A."/>
            <person name="Yan M."/>
            <person name="Wang P."/>
            <person name="Xu J."/>
            <person name="Bruns T."/>
            <person name="Baldrian P."/>
            <person name="Vilgalys R."/>
            <person name="Dunand C."/>
            <person name="Henrissat B."/>
            <person name="Grigoriev I.V."/>
            <person name="Hibbett D."/>
            <person name="Nagy L.G."/>
            <person name="Martin F.M."/>
        </authorList>
    </citation>
    <scope>NUCLEOTIDE SEQUENCE</scope>
    <source>
        <strain evidence="13">Prilba</strain>
    </source>
</reference>
<evidence type="ECO:0000256" key="1">
    <source>
        <dbReference type="ARBA" id="ARBA00001946"/>
    </source>
</evidence>
<dbReference type="InterPro" id="IPR006085">
    <property type="entry name" value="XPG_DNA_repair_N"/>
</dbReference>
<evidence type="ECO:0000259" key="12">
    <source>
        <dbReference type="SMART" id="SM00485"/>
    </source>
</evidence>